<dbReference type="AlphaFoldDB" id="A0A1F6VB97"/>
<dbReference type="GO" id="GO:0035438">
    <property type="term" value="F:cyclic-di-GMP binding"/>
    <property type="evidence" value="ECO:0007669"/>
    <property type="project" value="InterPro"/>
</dbReference>
<proteinExistence type="predicted"/>
<evidence type="ECO:0000313" key="3">
    <source>
        <dbReference type="Proteomes" id="UP000179076"/>
    </source>
</evidence>
<dbReference type="Gene3D" id="2.40.10.220">
    <property type="entry name" value="predicted glycosyltransferase like domains"/>
    <property type="match status" value="1"/>
</dbReference>
<dbReference type="Proteomes" id="UP000179076">
    <property type="component" value="Unassembled WGS sequence"/>
</dbReference>
<accession>A0A1F6VB97</accession>
<dbReference type="EMBL" id="MFSP01000076">
    <property type="protein sequence ID" value="OGI66844.1"/>
    <property type="molecule type" value="Genomic_DNA"/>
</dbReference>
<organism evidence="2 3">
    <name type="scientific">Candidatus Muproteobacteria bacterium RBG_16_60_9</name>
    <dbReference type="NCBI Taxonomy" id="1817755"/>
    <lineage>
        <taxon>Bacteria</taxon>
        <taxon>Pseudomonadati</taxon>
        <taxon>Pseudomonadota</taxon>
        <taxon>Candidatus Muproteobacteria</taxon>
    </lineage>
</organism>
<dbReference type="SUPFAM" id="SSF141371">
    <property type="entry name" value="PilZ domain-like"/>
    <property type="match status" value="1"/>
</dbReference>
<gene>
    <name evidence="2" type="ORF">A2W18_02590</name>
</gene>
<sequence length="104" mass="11477">MTADHDGARVKPSDRRLDQRLTTRLEAVVEDAAHGSLVFPTSGFSRTGAFLRRRDNGTLLPPIGSVIQITFRWPLETHMPPVKVEAKIVRQTGDGIGVRFELAA</sequence>
<name>A0A1F6VB97_9PROT</name>
<evidence type="ECO:0000313" key="2">
    <source>
        <dbReference type="EMBL" id="OGI66844.1"/>
    </source>
</evidence>
<dbReference type="Pfam" id="PF07238">
    <property type="entry name" value="PilZ"/>
    <property type="match status" value="1"/>
</dbReference>
<comment type="caution">
    <text evidence="2">The sequence shown here is derived from an EMBL/GenBank/DDBJ whole genome shotgun (WGS) entry which is preliminary data.</text>
</comment>
<protein>
    <recommendedName>
        <fullName evidence="1">PilZ domain-containing protein</fullName>
    </recommendedName>
</protein>
<evidence type="ECO:0000259" key="1">
    <source>
        <dbReference type="Pfam" id="PF07238"/>
    </source>
</evidence>
<feature type="domain" description="PilZ" evidence="1">
    <location>
        <begin position="14"/>
        <end position="100"/>
    </location>
</feature>
<reference evidence="2 3" key="1">
    <citation type="journal article" date="2016" name="Nat. Commun.">
        <title>Thousands of microbial genomes shed light on interconnected biogeochemical processes in an aquifer system.</title>
        <authorList>
            <person name="Anantharaman K."/>
            <person name="Brown C.T."/>
            <person name="Hug L.A."/>
            <person name="Sharon I."/>
            <person name="Castelle C.J."/>
            <person name="Probst A.J."/>
            <person name="Thomas B.C."/>
            <person name="Singh A."/>
            <person name="Wilkins M.J."/>
            <person name="Karaoz U."/>
            <person name="Brodie E.L."/>
            <person name="Williams K.H."/>
            <person name="Hubbard S.S."/>
            <person name="Banfield J.F."/>
        </authorList>
    </citation>
    <scope>NUCLEOTIDE SEQUENCE [LARGE SCALE GENOMIC DNA]</scope>
</reference>
<dbReference type="InterPro" id="IPR009875">
    <property type="entry name" value="PilZ_domain"/>
</dbReference>